<sequence length="62" mass="6978">MAVRARAETAAAVVILRMSFSLPVWKLWKEQNGSQRVRRLPFATMGSIKVHPNRGLTARGQM</sequence>
<dbReference type="Proteomes" id="UP001501576">
    <property type="component" value="Unassembled WGS sequence"/>
</dbReference>
<gene>
    <name evidence="1" type="ORF">GCM10010390_07450</name>
</gene>
<protein>
    <submittedName>
        <fullName evidence="1">Uncharacterized protein</fullName>
    </submittedName>
</protein>
<comment type="caution">
    <text evidence="1">The sequence shown here is derived from an EMBL/GenBank/DDBJ whole genome shotgun (WGS) entry which is preliminary data.</text>
</comment>
<accession>A0ABN1BWD8</accession>
<reference evidence="1 2" key="1">
    <citation type="journal article" date="2019" name="Int. J. Syst. Evol. Microbiol.">
        <title>The Global Catalogue of Microorganisms (GCM) 10K type strain sequencing project: providing services to taxonomists for standard genome sequencing and annotation.</title>
        <authorList>
            <consortium name="The Broad Institute Genomics Platform"/>
            <consortium name="The Broad Institute Genome Sequencing Center for Infectious Disease"/>
            <person name="Wu L."/>
            <person name="Ma J."/>
        </authorList>
    </citation>
    <scope>NUCLEOTIDE SEQUENCE [LARGE SCALE GENOMIC DNA]</scope>
    <source>
        <strain evidence="1 2">JCM 5052</strain>
    </source>
</reference>
<keyword evidence="2" id="KW-1185">Reference proteome</keyword>
<organism evidence="1 2">
    <name type="scientific">Streptomyces mordarskii</name>
    <dbReference type="NCBI Taxonomy" id="1226758"/>
    <lineage>
        <taxon>Bacteria</taxon>
        <taxon>Bacillati</taxon>
        <taxon>Actinomycetota</taxon>
        <taxon>Actinomycetes</taxon>
        <taxon>Kitasatosporales</taxon>
        <taxon>Streptomycetaceae</taxon>
        <taxon>Streptomyces</taxon>
    </lineage>
</organism>
<evidence type="ECO:0000313" key="1">
    <source>
        <dbReference type="EMBL" id="GAA0507018.1"/>
    </source>
</evidence>
<evidence type="ECO:0000313" key="2">
    <source>
        <dbReference type="Proteomes" id="UP001501576"/>
    </source>
</evidence>
<proteinExistence type="predicted"/>
<name>A0ABN1BWD8_9ACTN</name>
<dbReference type="EMBL" id="BAAABZ010000002">
    <property type="protein sequence ID" value="GAA0507018.1"/>
    <property type="molecule type" value="Genomic_DNA"/>
</dbReference>